<evidence type="ECO:0000313" key="5">
    <source>
        <dbReference type="Proteomes" id="UP001146793"/>
    </source>
</evidence>
<reference evidence="3" key="2">
    <citation type="submission" date="2022-08" db="EMBL/GenBank/DDBJ databases">
        <title>Novel sulphate-reducing endosymbionts in the free-living metamonad Anaeramoeba.</title>
        <authorList>
            <person name="Jerlstrom-Hultqvist J."/>
            <person name="Cepicka I."/>
            <person name="Gallot-Lavallee L."/>
            <person name="Salas-Leiva D."/>
            <person name="Curtis B.A."/>
            <person name="Zahonova K."/>
            <person name="Pipaliya S."/>
            <person name="Dacks J."/>
            <person name="Roger A.J."/>
        </authorList>
    </citation>
    <scope>NUCLEOTIDE SEQUENCE</scope>
    <source>
        <strain evidence="3">Busselton2</strain>
    </source>
</reference>
<evidence type="ECO:0000259" key="2">
    <source>
        <dbReference type="Pfam" id="PF16414"/>
    </source>
</evidence>
<keyword evidence="1" id="KW-1133">Transmembrane helix</keyword>
<name>A0AAV7YDI0_9EUKA</name>
<dbReference type="Proteomes" id="UP001146793">
    <property type="component" value="Unassembled WGS sequence"/>
</dbReference>
<feature type="transmembrane region" description="Helical" evidence="1">
    <location>
        <begin position="201"/>
        <end position="224"/>
    </location>
</feature>
<gene>
    <name evidence="3" type="ORF">M0812_28058</name>
    <name evidence="4" type="ORF">M0813_27576</name>
</gene>
<dbReference type="PANTHER" id="PTHR45727">
    <property type="entry name" value="NPC INTRACELLULAR CHOLESTEROL TRANSPORTER 1"/>
    <property type="match status" value="1"/>
</dbReference>
<dbReference type="GO" id="GO:0016020">
    <property type="term" value="C:membrane"/>
    <property type="evidence" value="ECO:0007669"/>
    <property type="project" value="TreeGrafter"/>
</dbReference>
<sequence>MCAWRGTIYNGGPYIWNNKPIPPEEPLVDCFDYSKKSCCNSSESEYFKEQFATAVQFFAGCPACVHNLHTIWCAYDCDPYQATYVSTEPKTNGAVYKTANFSICRRFAKKVYESCQWVHFVRSMWPTYEIFWETQANRVAPRPITIIYPEDDNDPNTYCPMDKIQRCEDYCDCISCPPGCESTNDVKYKDNSKKIGKLSQFQFWCVMIGSIIALFAFIALVIGIKNRIQNSKSQSQSGYSSIN</sequence>
<evidence type="ECO:0000313" key="6">
    <source>
        <dbReference type="Proteomes" id="UP001150062"/>
    </source>
</evidence>
<evidence type="ECO:0000313" key="4">
    <source>
        <dbReference type="EMBL" id="KAJ6236831.1"/>
    </source>
</evidence>
<dbReference type="GO" id="GO:0015918">
    <property type="term" value="P:sterol transport"/>
    <property type="evidence" value="ECO:0007669"/>
    <property type="project" value="TreeGrafter"/>
</dbReference>
<keyword evidence="6" id="KW-1185">Reference proteome</keyword>
<protein>
    <submittedName>
        <fullName evidence="3 4">Npc intracellular cholesterol transporter</fullName>
    </submittedName>
</protein>
<dbReference type="EMBL" id="JANTQA010000070">
    <property type="protein sequence ID" value="KAJ3425613.1"/>
    <property type="molecule type" value="Genomic_DNA"/>
</dbReference>
<keyword evidence="1" id="KW-0472">Membrane</keyword>
<dbReference type="GO" id="GO:0032934">
    <property type="term" value="F:sterol binding"/>
    <property type="evidence" value="ECO:0007669"/>
    <property type="project" value="TreeGrafter"/>
</dbReference>
<comment type="caution">
    <text evidence="3">The sequence shown here is derived from an EMBL/GenBank/DDBJ whole genome shotgun (WGS) entry which is preliminary data.</text>
</comment>
<organism evidence="3 5">
    <name type="scientific">Anaeramoeba flamelloides</name>
    <dbReference type="NCBI Taxonomy" id="1746091"/>
    <lineage>
        <taxon>Eukaryota</taxon>
        <taxon>Metamonada</taxon>
        <taxon>Anaeramoebidae</taxon>
        <taxon>Anaeramoeba</taxon>
    </lineage>
</organism>
<dbReference type="AlphaFoldDB" id="A0AAV7YDI0"/>
<reference evidence="4" key="1">
    <citation type="submission" date="2022-08" db="EMBL/GenBank/DDBJ databases">
        <title>Novel sulfate-reducing endosymbionts in the free-living metamonad Anaeramoeba.</title>
        <authorList>
            <person name="Jerlstrom-Hultqvist J."/>
            <person name="Cepicka I."/>
            <person name="Gallot-Lavallee L."/>
            <person name="Salas-Leiva D."/>
            <person name="Curtis B.A."/>
            <person name="Zahonova K."/>
            <person name="Pipaliya S."/>
            <person name="Dacks J."/>
            <person name="Roger A.J."/>
        </authorList>
    </citation>
    <scope>NUCLEOTIDE SEQUENCE</scope>
    <source>
        <strain evidence="4">Schooner1</strain>
    </source>
</reference>
<dbReference type="InterPro" id="IPR032190">
    <property type="entry name" value="NPC1_N"/>
</dbReference>
<keyword evidence="1" id="KW-0812">Transmembrane</keyword>
<dbReference type="Proteomes" id="UP001150062">
    <property type="component" value="Unassembled WGS sequence"/>
</dbReference>
<dbReference type="EMBL" id="JAOAOG010000242">
    <property type="protein sequence ID" value="KAJ6236831.1"/>
    <property type="molecule type" value="Genomic_DNA"/>
</dbReference>
<feature type="domain" description="Niemann-Pick C1 N-terminal" evidence="2">
    <location>
        <begin position="33"/>
        <end position="121"/>
    </location>
</feature>
<dbReference type="Pfam" id="PF16414">
    <property type="entry name" value="NPC1_N"/>
    <property type="match status" value="1"/>
</dbReference>
<evidence type="ECO:0000313" key="3">
    <source>
        <dbReference type="EMBL" id="KAJ3425613.1"/>
    </source>
</evidence>
<accession>A0AAV7YDI0</accession>
<proteinExistence type="predicted"/>
<dbReference type="PANTHER" id="PTHR45727:SF2">
    <property type="entry name" value="NPC INTRACELLULAR CHOLESTEROL TRANSPORTER 1"/>
    <property type="match status" value="1"/>
</dbReference>
<evidence type="ECO:0000256" key="1">
    <source>
        <dbReference type="SAM" id="Phobius"/>
    </source>
</evidence>